<gene>
    <name evidence="1" type="ORF">SAMN05421593_4490</name>
</gene>
<name>A0A1H6IGD8_CHRCI</name>
<dbReference type="RefSeq" id="WP_089696604.1">
    <property type="nucleotide sequence ID" value="NZ_DALZIY010000002.1"/>
</dbReference>
<evidence type="ECO:0000313" key="2">
    <source>
        <dbReference type="Proteomes" id="UP000198561"/>
    </source>
</evidence>
<dbReference type="OrthoDB" id="948713at2"/>
<accession>A0A1H6IGD8</accession>
<proteinExistence type="predicted"/>
<sequence length="166" mass="19293">MAEYYAKSSNSLTFEITKEEKLIGKLTYTSWFKFNAVIEIAGGQTYQVEPKGFWGTTIELKDQERVLLKFRMNWNGEIVVQTYFDGVKNGYLFKHRGIFKESFVLTDQEGVELMVIKPHLKWTSMNYEYQITTSDSFEMIAEKEIVLINALHCANYYMSMMAAAVI</sequence>
<dbReference type="EMBL" id="FNWQ01000009">
    <property type="protein sequence ID" value="SEH47550.1"/>
    <property type="molecule type" value="Genomic_DNA"/>
</dbReference>
<organism evidence="1 2">
    <name type="scientific">Chryseobacterium culicis</name>
    <dbReference type="NCBI Taxonomy" id="680127"/>
    <lineage>
        <taxon>Bacteria</taxon>
        <taxon>Pseudomonadati</taxon>
        <taxon>Bacteroidota</taxon>
        <taxon>Flavobacteriia</taxon>
        <taxon>Flavobacteriales</taxon>
        <taxon>Weeksellaceae</taxon>
        <taxon>Chryseobacterium group</taxon>
        <taxon>Chryseobacterium</taxon>
    </lineage>
</organism>
<dbReference type="AlphaFoldDB" id="A0A1H6IGD8"/>
<dbReference type="STRING" id="680127.SAMN05421593_4490"/>
<dbReference type="Proteomes" id="UP000198561">
    <property type="component" value="Unassembled WGS sequence"/>
</dbReference>
<protein>
    <submittedName>
        <fullName evidence="1">Uncharacterized protein</fullName>
    </submittedName>
</protein>
<reference evidence="1 2" key="1">
    <citation type="submission" date="2016-10" db="EMBL/GenBank/DDBJ databases">
        <authorList>
            <person name="de Groot N.N."/>
        </authorList>
    </citation>
    <scope>NUCLEOTIDE SEQUENCE [LARGE SCALE GENOMIC DNA]</scope>
    <source>
        <strain evidence="1 2">DSM 23031</strain>
    </source>
</reference>
<evidence type="ECO:0000313" key="1">
    <source>
        <dbReference type="EMBL" id="SEH47550.1"/>
    </source>
</evidence>